<dbReference type="AlphaFoldDB" id="A0A252F5V4"/>
<dbReference type="Pfam" id="PF06094">
    <property type="entry name" value="GGACT"/>
    <property type="match status" value="1"/>
</dbReference>
<dbReference type="EMBL" id="NHOC01000003">
    <property type="protein sequence ID" value="OUM21168.1"/>
    <property type="molecule type" value="Genomic_DNA"/>
</dbReference>
<dbReference type="PANTHER" id="PTHR12935">
    <property type="entry name" value="GAMMA-GLUTAMYLCYCLOTRANSFERASE"/>
    <property type="match status" value="1"/>
</dbReference>
<comment type="caution">
    <text evidence="5">The sequence shown here is derived from an EMBL/GenBank/DDBJ whole genome shotgun (WGS) entry which is preliminary data.</text>
</comment>
<dbReference type="GO" id="GO:0016740">
    <property type="term" value="F:transferase activity"/>
    <property type="evidence" value="ECO:0007669"/>
    <property type="project" value="UniProtKB-KW"/>
</dbReference>
<dbReference type="OrthoDB" id="158990at2"/>
<dbReference type="Gene3D" id="3.10.490.10">
    <property type="entry name" value="Gamma-glutamyl cyclotransferase-like"/>
    <property type="match status" value="1"/>
</dbReference>
<evidence type="ECO:0000313" key="6">
    <source>
        <dbReference type="Proteomes" id="UP000194903"/>
    </source>
</evidence>
<protein>
    <submittedName>
        <fullName evidence="5">Gamma-glutamylcyclotransferase</fullName>
    </submittedName>
</protein>
<evidence type="ECO:0000256" key="1">
    <source>
        <dbReference type="ARBA" id="ARBA00023239"/>
    </source>
</evidence>
<dbReference type="PANTHER" id="PTHR12935:SF0">
    <property type="entry name" value="GAMMA-GLUTAMYLCYCLOTRANSFERASE"/>
    <property type="match status" value="1"/>
</dbReference>
<keyword evidence="6" id="KW-1185">Reference proteome</keyword>
<feature type="domain" description="Gamma-glutamylcyclotransferase AIG2-like" evidence="4">
    <location>
        <begin position="5"/>
        <end position="114"/>
    </location>
</feature>
<name>A0A252F5V4_9FIRM</name>
<dbReference type="InterPro" id="IPR013024">
    <property type="entry name" value="GGCT-like"/>
</dbReference>
<keyword evidence="1" id="KW-0456">Lyase</keyword>
<dbReference type="InterPro" id="IPR036568">
    <property type="entry name" value="GGCT-like_sf"/>
</dbReference>
<dbReference type="InterPro" id="IPR017939">
    <property type="entry name" value="G-Glutamylcylcotransferase"/>
</dbReference>
<dbReference type="CDD" id="cd06661">
    <property type="entry name" value="GGCT_like"/>
    <property type="match status" value="1"/>
</dbReference>
<dbReference type="GO" id="GO:0003839">
    <property type="term" value="F:gamma-glutamylcyclotransferase activity"/>
    <property type="evidence" value="ECO:0007669"/>
    <property type="project" value="InterPro"/>
</dbReference>
<dbReference type="InterPro" id="IPR009288">
    <property type="entry name" value="AIG2-like_dom"/>
</dbReference>
<feature type="binding site" evidence="3">
    <location>
        <begin position="4"/>
        <end position="9"/>
    </location>
    <ligand>
        <name>substrate</name>
    </ligand>
</feature>
<gene>
    <name evidence="5" type="ORF">CBW42_03795</name>
</gene>
<sequence>MKYYLAYGSNLSVRQMLHRCPDAVYVGTAEIPDYRLLFKGSKTGNYLTIEPKPGCRVPVVVWKISDSDEQCLDVYEGYPRFYYKAMMQVTVYSLLDGRESGTVEALVYIMHEDRELGCPTGHYFDVCLEGYQRFGFDPAYLGRALADSIGRKAAKRFLEQS</sequence>
<feature type="binding site" evidence="3">
    <location>
        <position position="123"/>
    </location>
    <ligand>
        <name>substrate</name>
    </ligand>
</feature>
<keyword evidence="5" id="KW-0808">Transferase</keyword>
<organism evidence="5 6">
    <name type="scientific">Butyricicoccus porcorum</name>
    <dbReference type="NCBI Taxonomy" id="1945634"/>
    <lineage>
        <taxon>Bacteria</taxon>
        <taxon>Bacillati</taxon>
        <taxon>Bacillota</taxon>
        <taxon>Clostridia</taxon>
        <taxon>Eubacteriales</taxon>
        <taxon>Butyricicoccaceae</taxon>
        <taxon>Butyricicoccus</taxon>
    </lineage>
</organism>
<feature type="active site" description="Proton acceptor" evidence="2">
    <location>
        <position position="76"/>
    </location>
</feature>
<proteinExistence type="predicted"/>
<dbReference type="Proteomes" id="UP000194903">
    <property type="component" value="Unassembled WGS sequence"/>
</dbReference>
<evidence type="ECO:0000259" key="4">
    <source>
        <dbReference type="Pfam" id="PF06094"/>
    </source>
</evidence>
<evidence type="ECO:0000256" key="2">
    <source>
        <dbReference type="PIRSR" id="PIRSR617939-1"/>
    </source>
</evidence>
<accession>A0A252F5V4</accession>
<dbReference type="SUPFAM" id="SSF110857">
    <property type="entry name" value="Gamma-glutamyl cyclotransferase-like"/>
    <property type="match status" value="1"/>
</dbReference>
<evidence type="ECO:0000313" key="5">
    <source>
        <dbReference type="EMBL" id="OUM21168.1"/>
    </source>
</evidence>
<evidence type="ECO:0000256" key="3">
    <source>
        <dbReference type="PIRSR" id="PIRSR617939-2"/>
    </source>
</evidence>
<dbReference type="RefSeq" id="WP_087017942.1">
    <property type="nucleotide sequence ID" value="NZ_NHOC01000003.1"/>
</dbReference>
<reference evidence="5 6" key="1">
    <citation type="submission" date="2017-05" db="EMBL/GenBank/DDBJ databases">
        <title>Butyricicoccus porcorum sp. nov. a butyrate-producing bacterium from the swine intestinal tract.</title>
        <authorList>
            <person name="Trachsel J."/>
            <person name="Humphrey S."/>
            <person name="Allen H.K."/>
        </authorList>
    </citation>
    <scope>NUCLEOTIDE SEQUENCE [LARGE SCALE GENOMIC DNA]</scope>
    <source>
        <strain evidence="5">BB10</strain>
    </source>
</reference>